<sequence>MYATVKAMKLKFGERELIQLTETEPPYLGEINMDKLNSAMNEANSEIDAYVGSRYPLPLQVIPPFLIEIGCNLARYYAVTGDLSENDSIKNRYESSIKTLTKISKGELTLGGSPAGESKPVQTSSNNVVFAVGRRDFGNGGW</sequence>
<dbReference type="InterPro" id="IPR009752">
    <property type="entry name" value="Phage_Mu_GpJ"/>
</dbReference>
<accession>A0A3G2T3X1</accession>
<name>A0A3G2T3X1_9GAMM</name>
<protein>
    <submittedName>
        <fullName evidence="1">DUF1320 domain-containing protein</fullName>
    </submittedName>
</protein>
<dbReference type="Pfam" id="PF07030">
    <property type="entry name" value="Phage_Mu_Gp36"/>
    <property type="match status" value="1"/>
</dbReference>
<dbReference type="EMBL" id="CP033133">
    <property type="protein sequence ID" value="AYO54918.1"/>
    <property type="molecule type" value="Genomic_DNA"/>
</dbReference>
<proteinExistence type="predicted"/>
<gene>
    <name evidence="1" type="ORF">CDG68_15220</name>
</gene>
<dbReference type="RefSeq" id="WP_087554301.1">
    <property type="nucleotide sequence ID" value="NZ_CP033133.1"/>
</dbReference>
<evidence type="ECO:0000313" key="2">
    <source>
        <dbReference type="Proteomes" id="UP000279962"/>
    </source>
</evidence>
<evidence type="ECO:0000313" key="1">
    <source>
        <dbReference type="EMBL" id="AYO54918.1"/>
    </source>
</evidence>
<dbReference type="Proteomes" id="UP000279962">
    <property type="component" value="Chromosome"/>
</dbReference>
<reference evidence="1 2" key="1">
    <citation type="submission" date="2018-10" db="EMBL/GenBank/DDBJ databases">
        <title>The complete genome of Acinetobacter wuhouensis strain WCHAW010062.</title>
        <authorList>
            <person name="Hu Y."/>
            <person name="Long H."/>
            <person name="Feng Y."/>
            <person name="Zong Z."/>
        </authorList>
    </citation>
    <scope>NUCLEOTIDE SEQUENCE [LARGE SCALE GENOMIC DNA]</scope>
    <source>
        <strain evidence="1 2">WCHAW010062</strain>
    </source>
</reference>
<organism evidence="1 2">
    <name type="scientific">Acinetobacter wuhouensis</name>
    <dbReference type="NCBI Taxonomy" id="1879050"/>
    <lineage>
        <taxon>Bacteria</taxon>
        <taxon>Pseudomonadati</taxon>
        <taxon>Pseudomonadota</taxon>
        <taxon>Gammaproteobacteria</taxon>
        <taxon>Moraxellales</taxon>
        <taxon>Moraxellaceae</taxon>
        <taxon>Acinetobacter</taxon>
    </lineage>
</organism>
<dbReference type="AlphaFoldDB" id="A0A3G2T3X1"/>